<reference evidence="2 3" key="1">
    <citation type="submission" date="2016-10" db="EMBL/GenBank/DDBJ databases">
        <authorList>
            <person name="de Groot N.N."/>
        </authorList>
    </citation>
    <scope>NUCLEOTIDE SEQUENCE [LARGE SCALE GENOMIC DNA]</scope>
    <source>
        <strain evidence="2 3">DSM 44945</strain>
    </source>
</reference>
<accession>A0A1I2MBW5</accession>
<dbReference type="PANTHER" id="PTHR43649:SF14">
    <property type="entry name" value="BLR3389 PROTEIN"/>
    <property type="match status" value="1"/>
</dbReference>
<name>A0A1I2MBW5_9BACL</name>
<dbReference type="PANTHER" id="PTHR43649">
    <property type="entry name" value="ARABINOSE-BINDING PROTEIN-RELATED"/>
    <property type="match status" value="1"/>
</dbReference>
<sequence length="430" mass="47362">MKGAAGKKGFLLLLALVLAAGASACGGSSSGGAAEDGQVELTFWNTWTEPIPENEVFLKKVEDFQKQNPHIKIKMEKIPHDQYKIKVKTQTAGKQLPDLVQVWPGAELKPLVDAKVIMPIDDIVDHWKDKLIPSEKLADYQIDGKQYAIPGNKVYTSVIFYDKAMLKKAGYKEFPKTYDEFKELIKKLKAEGTIPISLGNKGKWVLQSCYMSTIGDRITGSDFLDKALKGEKKFTDPDFVRALSIIKELKDLGAFNEDMNSLDNIQQRDYFVQGKAAMMIEGTWALGPLLERLPKDRQIGVAAFPAIEGGKGNANAVSGVTGIGIALNSELSGEKKEAAHAFLKFFYDEELYRQLLSVGSLVPAKVNMPDNLHPLFEEEIKLTSHGTAPVYDAVLPVGLTDIINNGLQSITIGSMTPEQLAEEMQRGVNR</sequence>
<dbReference type="EMBL" id="FOOK01000007">
    <property type="protein sequence ID" value="SFF88420.1"/>
    <property type="molecule type" value="Genomic_DNA"/>
</dbReference>
<dbReference type="Pfam" id="PF13416">
    <property type="entry name" value="SBP_bac_8"/>
    <property type="match status" value="1"/>
</dbReference>
<feature type="chain" id="PRO_5038817238" evidence="1">
    <location>
        <begin position="25"/>
        <end position="430"/>
    </location>
</feature>
<evidence type="ECO:0000313" key="3">
    <source>
        <dbReference type="Proteomes" id="UP000198661"/>
    </source>
</evidence>
<dbReference type="OrthoDB" id="9798191at2"/>
<organism evidence="2 3">
    <name type="scientific">Planifilum fulgidum</name>
    <dbReference type="NCBI Taxonomy" id="201973"/>
    <lineage>
        <taxon>Bacteria</taxon>
        <taxon>Bacillati</taxon>
        <taxon>Bacillota</taxon>
        <taxon>Bacilli</taxon>
        <taxon>Bacillales</taxon>
        <taxon>Thermoactinomycetaceae</taxon>
        <taxon>Planifilum</taxon>
    </lineage>
</organism>
<keyword evidence="3" id="KW-1185">Reference proteome</keyword>
<dbReference type="SUPFAM" id="SSF53850">
    <property type="entry name" value="Periplasmic binding protein-like II"/>
    <property type="match status" value="1"/>
</dbReference>
<keyword evidence="1" id="KW-0732">Signal</keyword>
<dbReference type="InterPro" id="IPR006059">
    <property type="entry name" value="SBP"/>
</dbReference>
<proteinExistence type="predicted"/>
<dbReference type="Gene3D" id="3.40.190.10">
    <property type="entry name" value="Periplasmic binding protein-like II"/>
    <property type="match status" value="2"/>
</dbReference>
<dbReference type="PROSITE" id="PS51257">
    <property type="entry name" value="PROKAR_LIPOPROTEIN"/>
    <property type="match status" value="1"/>
</dbReference>
<evidence type="ECO:0000256" key="1">
    <source>
        <dbReference type="SAM" id="SignalP"/>
    </source>
</evidence>
<feature type="signal peptide" evidence="1">
    <location>
        <begin position="1"/>
        <end position="24"/>
    </location>
</feature>
<dbReference type="RefSeq" id="WP_092036879.1">
    <property type="nucleotide sequence ID" value="NZ_FOOK01000007.1"/>
</dbReference>
<protein>
    <submittedName>
        <fullName evidence="2">Carbohydrate ABC transporter substrate-binding protein, CUT1 family</fullName>
    </submittedName>
</protein>
<gene>
    <name evidence="2" type="ORF">SAMN04488025_107109</name>
</gene>
<evidence type="ECO:0000313" key="2">
    <source>
        <dbReference type="EMBL" id="SFF88420.1"/>
    </source>
</evidence>
<dbReference type="STRING" id="201973.SAMN04488025_107109"/>
<dbReference type="InterPro" id="IPR050490">
    <property type="entry name" value="Bact_solute-bd_prot1"/>
</dbReference>
<dbReference type="AlphaFoldDB" id="A0A1I2MBW5"/>
<dbReference type="Proteomes" id="UP000198661">
    <property type="component" value="Unassembled WGS sequence"/>
</dbReference>